<dbReference type="InterPro" id="IPR055282">
    <property type="entry name" value="PPI1-4"/>
</dbReference>
<accession>A0ABR2AC11</accession>
<reference evidence="1 2" key="1">
    <citation type="journal article" date="2024" name="G3 (Bethesda)">
        <title>Genome assembly of Hibiscus sabdariffa L. provides insights into metabolisms of medicinal natural products.</title>
        <authorList>
            <person name="Kim T."/>
        </authorList>
    </citation>
    <scope>NUCLEOTIDE SEQUENCE [LARGE SCALE GENOMIC DNA]</scope>
    <source>
        <strain evidence="1">TK-2024</strain>
        <tissue evidence="1">Old leaves</tissue>
    </source>
</reference>
<dbReference type="Proteomes" id="UP001396334">
    <property type="component" value="Unassembled WGS sequence"/>
</dbReference>
<sequence>MTAVEVTVLHVVAEAEEVALSSSSEVVDNIIAEKDTENKKEYLSNDVNWKTVKEGSYVGVNGNDAVHGVPVELNREKNGNCVGEEDGEVKSESDSVGDESCMGTGDQEEEPIELCQVESAVDEQQPMDAVEDDPASAVNSEDGVLETSMAAHDVVSESPEDAVIDFSVEISAVSDCKGDGLVEESFEAEFEDEETAMMKDSIDSSQNSLQVVKPSGKLEFGPSVEGGESSGIVETGSSMVLNENVTVETVSTGSDAGAFVLAFGSFPLMLNNVSVNGIMTETLLPSHDDPKIETETVKSDENNERVSSLISERDISSDSIVSEEVEDGGDGNSAASISHPDSEQNGVIRLGNSVGDDVERKMPFNYLIKVPRYNDENLKEKIRLAQSSVDERTRSRDAIRIEMQSMRATCKEYGNAFNAAVSQEREARVLLGSKRQEIESLQSVIDIEDIDVKIRNLERTIQHEPLTLKVEKNFIRDIKQLKQTREKLSSTMSRQDEMQQGLDRKERLKSLKKESDQLKANVLKAEVVTKAAKRKYYDESEKLNNLQSRFNAANGIRQEAYAQLQSLKKQSYEKSKNFWQYKEDLNTANYLALKGDKEALHSFCTNQVEKFMYLWNNNDEFRKEYMRCNARSTIWRLRTLDGRALGPNEAPPVIPRVVNERVANDHTVSGLTLEDEEKVVLAKAEEEAARKAEELRKEEEAARKAEEVRKEEEAARKAEELRKEEEAAKLREQLRLEEIAKAKEALERKRRKAEKAQARDAERALKEAEKKEKKREKRARKKERRKAAMAADDASNASITDEAVFTSTAETLVETPKQSENKEEPTSVQQMPQNPKQAKAKSIPPSLRNKGRRRMQPWIKQTKRLNIVSKPNKIQFMVKGGQNLPADVIQVIDQLERHCLSPDGSLLSKSSYYDLQLAREEMSRERLRYLEAMAIYCEAIGMVEEYQQAVSVVNLGGIRDLQGLYPQGLKNSPQVYETLEHRLAVAEAAQRLRLPLISKDGEIQEEEIEKWSIMSRSSLDSTSTSLTISSSSNSLNYANSAATAGAAANNTGDSGEPGVGGVPNRFLGITPAYLWQTQLQHMPLSLDMADYQLALSREIDARLKSKCDKLADAFVDDIDSSSGSQSSSSRLPERVKLIIEEIEREEAALREDLYSADRKFAEYYNVLEQILGVLIKLVKDLKLQHQHKYDELQKTWLCKRCETMNAKLRVLEHVLLLETYTQESIPALHKIRKYLVEATEEASAAYNKAVTRLREYQGVDPYFDTIARQYHDVVKKLENMQWTIHQVEMDLKRLPDHAST</sequence>
<dbReference type="EMBL" id="JBBPBN010000278">
    <property type="protein sequence ID" value="KAK8490618.1"/>
    <property type="molecule type" value="Genomic_DNA"/>
</dbReference>
<evidence type="ECO:0000313" key="2">
    <source>
        <dbReference type="Proteomes" id="UP001396334"/>
    </source>
</evidence>
<dbReference type="InterPro" id="IPR029327">
    <property type="entry name" value="HAUS4"/>
</dbReference>
<comment type="caution">
    <text evidence="1">The sequence shown here is derived from an EMBL/GenBank/DDBJ whole genome shotgun (WGS) entry which is preliminary data.</text>
</comment>
<name>A0ABR2AC11_9ROSI</name>
<organism evidence="1 2">
    <name type="scientific">Hibiscus sabdariffa</name>
    <name type="common">roselle</name>
    <dbReference type="NCBI Taxonomy" id="183260"/>
    <lineage>
        <taxon>Eukaryota</taxon>
        <taxon>Viridiplantae</taxon>
        <taxon>Streptophyta</taxon>
        <taxon>Embryophyta</taxon>
        <taxon>Tracheophyta</taxon>
        <taxon>Spermatophyta</taxon>
        <taxon>Magnoliopsida</taxon>
        <taxon>eudicotyledons</taxon>
        <taxon>Gunneridae</taxon>
        <taxon>Pentapetalae</taxon>
        <taxon>rosids</taxon>
        <taxon>malvids</taxon>
        <taxon>Malvales</taxon>
        <taxon>Malvaceae</taxon>
        <taxon>Malvoideae</taxon>
        <taxon>Hibiscus</taxon>
    </lineage>
</organism>
<protein>
    <submittedName>
        <fullName evidence="1">Uncharacterized protein</fullName>
    </submittedName>
</protein>
<dbReference type="PANTHER" id="PTHR32219:SF3">
    <property type="entry name" value="CALPONIN-LIKE DOMAIN PROTEIN"/>
    <property type="match status" value="1"/>
</dbReference>
<evidence type="ECO:0000313" key="1">
    <source>
        <dbReference type="EMBL" id="KAK8490618.1"/>
    </source>
</evidence>
<proteinExistence type="predicted"/>
<dbReference type="Pfam" id="PF14735">
    <property type="entry name" value="HAUS4"/>
    <property type="match status" value="1"/>
</dbReference>
<dbReference type="PANTHER" id="PTHR32219">
    <property type="entry name" value="RNA-BINDING PROTEIN YLMH-RELATED"/>
    <property type="match status" value="1"/>
</dbReference>
<gene>
    <name evidence="1" type="ORF">V6N11_038076</name>
</gene>
<keyword evidence="2" id="KW-1185">Reference proteome</keyword>